<gene>
    <name evidence="3" type="ORF">CVLEPA_LOCUS21332</name>
</gene>
<accession>A0ABP0GC26</accession>
<keyword evidence="4" id="KW-1185">Reference proteome</keyword>
<evidence type="ECO:0000256" key="1">
    <source>
        <dbReference type="SAM" id="Phobius"/>
    </source>
</evidence>
<sequence>MSTILHRIFLAIACTGIGFGIWEPVSGQPNARNLFQPPSQELQLPFTIREINDLKVGSCTYYYITEMARECETIFFRTLILEPSKSCSQIHATLQNCISSLWKSCERNETGIELSFAQSTDTNIMEVYSEATYCNDGTLSMPTSKIPDYCSRGYYKEVKKCVQKFHKFFRQNAKDPKVCHEFEEARRCYYKVQDEKCEYNGMLSTLHMAKRKLYRCWNPFCVYNERPSSRSFSAVRSRKRQGIPSDCRVNTACSINQVPWNKSEPHNAQLSKDPSKAKSFSNGEKILAIRSTTPPGGKSSFLKPMNSLVMLALFFFLFAFLQSS</sequence>
<name>A0ABP0GC26_CLALP</name>
<reference evidence="3 4" key="1">
    <citation type="submission" date="2024-02" db="EMBL/GenBank/DDBJ databases">
        <authorList>
            <person name="Daric V."/>
            <person name="Darras S."/>
        </authorList>
    </citation>
    <scope>NUCLEOTIDE SEQUENCE [LARGE SCALE GENOMIC DNA]</scope>
</reference>
<proteinExistence type="predicted"/>
<comment type="caution">
    <text evidence="3">The sequence shown here is derived from an EMBL/GenBank/DDBJ whole genome shotgun (WGS) entry which is preliminary data.</text>
</comment>
<feature type="signal peptide" evidence="2">
    <location>
        <begin position="1"/>
        <end position="27"/>
    </location>
</feature>
<dbReference type="EMBL" id="CAWYQH010000108">
    <property type="protein sequence ID" value="CAK8689312.1"/>
    <property type="molecule type" value="Genomic_DNA"/>
</dbReference>
<keyword evidence="1" id="KW-1133">Transmembrane helix</keyword>
<feature type="chain" id="PRO_5045203300" evidence="2">
    <location>
        <begin position="28"/>
        <end position="324"/>
    </location>
</feature>
<keyword evidence="2" id="KW-0732">Signal</keyword>
<protein>
    <submittedName>
        <fullName evidence="3">Uncharacterized protein</fullName>
    </submittedName>
</protein>
<evidence type="ECO:0000256" key="2">
    <source>
        <dbReference type="SAM" id="SignalP"/>
    </source>
</evidence>
<evidence type="ECO:0000313" key="4">
    <source>
        <dbReference type="Proteomes" id="UP001642483"/>
    </source>
</evidence>
<evidence type="ECO:0000313" key="3">
    <source>
        <dbReference type="EMBL" id="CAK8689312.1"/>
    </source>
</evidence>
<dbReference type="Proteomes" id="UP001642483">
    <property type="component" value="Unassembled WGS sequence"/>
</dbReference>
<keyword evidence="1" id="KW-0472">Membrane</keyword>
<organism evidence="3 4">
    <name type="scientific">Clavelina lepadiformis</name>
    <name type="common">Light-bulb sea squirt</name>
    <name type="synonym">Ascidia lepadiformis</name>
    <dbReference type="NCBI Taxonomy" id="159417"/>
    <lineage>
        <taxon>Eukaryota</taxon>
        <taxon>Metazoa</taxon>
        <taxon>Chordata</taxon>
        <taxon>Tunicata</taxon>
        <taxon>Ascidiacea</taxon>
        <taxon>Aplousobranchia</taxon>
        <taxon>Clavelinidae</taxon>
        <taxon>Clavelina</taxon>
    </lineage>
</organism>
<keyword evidence="1" id="KW-0812">Transmembrane</keyword>
<feature type="transmembrane region" description="Helical" evidence="1">
    <location>
        <begin position="301"/>
        <end position="321"/>
    </location>
</feature>